<dbReference type="SUPFAM" id="SSF52833">
    <property type="entry name" value="Thioredoxin-like"/>
    <property type="match status" value="1"/>
</dbReference>
<dbReference type="EMBL" id="BAAANY010000020">
    <property type="protein sequence ID" value="GAA1693374.1"/>
    <property type="molecule type" value="Genomic_DNA"/>
</dbReference>
<dbReference type="Proteomes" id="UP001500618">
    <property type="component" value="Unassembled WGS sequence"/>
</dbReference>
<gene>
    <name evidence="1" type="ORF">GCM10009765_48320</name>
</gene>
<dbReference type="Gene3D" id="3.40.30.10">
    <property type="entry name" value="Glutaredoxin"/>
    <property type="match status" value="1"/>
</dbReference>
<evidence type="ECO:0008006" key="3">
    <source>
        <dbReference type="Google" id="ProtNLM"/>
    </source>
</evidence>
<sequence>MAAMAVAVGLLAVLTLLNLFILLGVVRRLRTMASDKENEAQPELPAVGATVGAFAVTSVDGTAVTEADLSSGESLVLMMSPSCQPCKETAAKLEKDRADLPERTFILLRAEPDEPELDTMLTKLAGIGTIAAFDGTAGVEDAFGSRGYPTAARIKDGVVVASSIKYADVLPDHVPA</sequence>
<accession>A0ABN2HUB6</accession>
<protein>
    <recommendedName>
        <fullName evidence="3">Thioredoxin domain-containing protein</fullName>
    </recommendedName>
</protein>
<comment type="caution">
    <text evidence="1">The sequence shown here is derived from an EMBL/GenBank/DDBJ whole genome shotgun (WGS) entry which is preliminary data.</text>
</comment>
<dbReference type="InterPro" id="IPR036249">
    <property type="entry name" value="Thioredoxin-like_sf"/>
</dbReference>
<name>A0ABN2HUB6_9ACTN</name>
<dbReference type="RefSeq" id="WP_163569604.1">
    <property type="nucleotide sequence ID" value="NZ_BAAANY010000020.1"/>
</dbReference>
<organism evidence="1 2">
    <name type="scientific">Fodinicola feengrottensis</name>
    <dbReference type="NCBI Taxonomy" id="435914"/>
    <lineage>
        <taxon>Bacteria</taxon>
        <taxon>Bacillati</taxon>
        <taxon>Actinomycetota</taxon>
        <taxon>Actinomycetes</taxon>
        <taxon>Mycobacteriales</taxon>
        <taxon>Fodinicola</taxon>
    </lineage>
</organism>
<keyword evidence="2" id="KW-1185">Reference proteome</keyword>
<evidence type="ECO:0000313" key="2">
    <source>
        <dbReference type="Proteomes" id="UP001500618"/>
    </source>
</evidence>
<evidence type="ECO:0000313" key="1">
    <source>
        <dbReference type="EMBL" id="GAA1693374.1"/>
    </source>
</evidence>
<reference evidence="1 2" key="1">
    <citation type="journal article" date="2019" name="Int. J. Syst. Evol. Microbiol.">
        <title>The Global Catalogue of Microorganisms (GCM) 10K type strain sequencing project: providing services to taxonomists for standard genome sequencing and annotation.</title>
        <authorList>
            <consortium name="The Broad Institute Genomics Platform"/>
            <consortium name="The Broad Institute Genome Sequencing Center for Infectious Disease"/>
            <person name="Wu L."/>
            <person name="Ma J."/>
        </authorList>
    </citation>
    <scope>NUCLEOTIDE SEQUENCE [LARGE SCALE GENOMIC DNA]</scope>
    <source>
        <strain evidence="1 2">JCM 14718</strain>
    </source>
</reference>
<proteinExistence type="predicted"/>